<feature type="transmembrane region" description="Helical" evidence="10">
    <location>
        <begin position="94"/>
        <end position="110"/>
    </location>
</feature>
<dbReference type="AlphaFoldDB" id="A0A518BES3"/>
<dbReference type="InterPro" id="IPR012932">
    <property type="entry name" value="VKOR"/>
</dbReference>
<evidence type="ECO:0000256" key="9">
    <source>
        <dbReference type="ARBA" id="ARBA00023284"/>
    </source>
</evidence>
<protein>
    <submittedName>
        <fullName evidence="12">Vitamin K epoxide reductase family protein</fullName>
    </submittedName>
</protein>
<dbReference type="Pfam" id="PF07884">
    <property type="entry name" value="VKOR"/>
    <property type="match status" value="1"/>
</dbReference>
<dbReference type="GO" id="GO:0048038">
    <property type="term" value="F:quinone binding"/>
    <property type="evidence" value="ECO:0007669"/>
    <property type="project" value="UniProtKB-KW"/>
</dbReference>
<dbReference type="Gene3D" id="3.40.30.10">
    <property type="entry name" value="Glutaredoxin"/>
    <property type="match status" value="1"/>
</dbReference>
<keyword evidence="5 10" id="KW-1133">Transmembrane helix</keyword>
<evidence type="ECO:0000256" key="2">
    <source>
        <dbReference type="ARBA" id="ARBA00006214"/>
    </source>
</evidence>
<feature type="transmembrane region" description="Helical" evidence="10">
    <location>
        <begin position="70"/>
        <end position="89"/>
    </location>
</feature>
<dbReference type="Gene3D" id="1.20.1440.130">
    <property type="entry name" value="VKOR domain"/>
    <property type="match status" value="1"/>
</dbReference>
<organism evidence="12 13">
    <name type="scientific">Engelhardtia mirabilis</name>
    <dbReference type="NCBI Taxonomy" id="2528011"/>
    <lineage>
        <taxon>Bacteria</taxon>
        <taxon>Pseudomonadati</taxon>
        <taxon>Planctomycetota</taxon>
        <taxon>Planctomycetia</taxon>
        <taxon>Planctomycetia incertae sedis</taxon>
        <taxon>Engelhardtia</taxon>
    </lineage>
</organism>
<evidence type="ECO:0000256" key="5">
    <source>
        <dbReference type="ARBA" id="ARBA00022989"/>
    </source>
</evidence>
<proteinExistence type="inferred from homology"/>
<comment type="subcellular location">
    <subcellularLocation>
        <location evidence="1">Membrane</location>
        <topology evidence="1">Multi-pass membrane protein</topology>
    </subcellularLocation>
</comment>
<evidence type="ECO:0000256" key="3">
    <source>
        <dbReference type="ARBA" id="ARBA00022692"/>
    </source>
</evidence>
<evidence type="ECO:0000256" key="6">
    <source>
        <dbReference type="ARBA" id="ARBA00023002"/>
    </source>
</evidence>
<dbReference type="InterPro" id="IPR038354">
    <property type="entry name" value="VKOR_sf"/>
</dbReference>
<accession>A0A518BES3</accession>
<evidence type="ECO:0000256" key="1">
    <source>
        <dbReference type="ARBA" id="ARBA00004141"/>
    </source>
</evidence>
<keyword evidence="6" id="KW-0560">Oxidoreductase</keyword>
<dbReference type="KEGG" id="pbap:Pla133_05500"/>
<evidence type="ECO:0000313" key="12">
    <source>
        <dbReference type="EMBL" id="QDU65485.1"/>
    </source>
</evidence>
<dbReference type="RefSeq" id="WP_145062122.1">
    <property type="nucleotide sequence ID" value="NZ_CP036287.1"/>
</dbReference>
<dbReference type="GO" id="GO:0016020">
    <property type="term" value="C:membrane"/>
    <property type="evidence" value="ECO:0007669"/>
    <property type="project" value="UniProtKB-SubCell"/>
</dbReference>
<dbReference type="Proteomes" id="UP000316921">
    <property type="component" value="Chromosome"/>
</dbReference>
<dbReference type="GO" id="GO:0016491">
    <property type="term" value="F:oxidoreductase activity"/>
    <property type="evidence" value="ECO:0007669"/>
    <property type="project" value="UniProtKB-KW"/>
</dbReference>
<dbReference type="InterPro" id="IPR036249">
    <property type="entry name" value="Thioredoxin-like_sf"/>
</dbReference>
<feature type="domain" description="Vitamin K epoxide reductase" evidence="11">
    <location>
        <begin position="2"/>
        <end position="141"/>
    </location>
</feature>
<reference evidence="12 13" key="1">
    <citation type="submission" date="2019-02" db="EMBL/GenBank/DDBJ databases">
        <title>Deep-cultivation of Planctomycetes and their phenomic and genomic characterization uncovers novel biology.</title>
        <authorList>
            <person name="Wiegand S."/>
            <person name="Jogler M."/>
            <person name="Boedeker C."/>
            <person name="Pinto D."/>
            <person name="Vollmers J."/>
            <person name="Rivas-Marin E."/>
            <person name="Kohn T."/>
            <person name="Peeters S.H."/>
            <person name="Heuer A."/>
            <person name="Rast P."/>
            <person name="Oberbeckmann S."/>
            <person name="Bunk B."/>
            <person name="Jeske O."/>
            <person name="Meyerdierks A."/>
            <person name="Storesund J.E."/>
            <person name="Kallscheuer N."/>
            <person name="Luecker S."/>
            <person name="Lage O.M."/>
            <person name="Pohl T."/>
            <person name="Merkel B.J."/>
            <person name="Hornburger P."/>
            <person name="Mueller R.-W."/>
            <person name="Bruemmer F."/>
            <person name="Labrenz M."/>
            <person name="Spormann A.M."/>
            <person name="Op den Camp H."/>
            <person name="Overmann J."/>
            <person name="Amann R."/>
            <person name="Jetten M.S.M."/>
            <person name="Mascher T."/>
            <person name="Medema M.H."/>
            <person name="Devos D.P."/>
            <person name="Kaster A.-K."/>
            <person name="Ovreas L."/>
            <person name="Rohde M."/>
            <person name="Galperin M.Y."/>
            <person name="Jogler C."/>
        </authorList>
    </citation>
    <scope>NUCLEOTIDE SEQUENCE [LARGE SCALE GENOMIC DNA]</scope>
    <source>
        <strain evidence="12 13">Pla133</strain>
    </source>
</reference>
<keyword evidence="4" id="KW-0874">Quinone</keyword>
<dbReference type="SMART" id="SM00756">
    <property type="entry name" value="VKc"/>
    <property type="match status" value="1"/>
</dbReference>
<dbReference type="Pfam" id="PF13462">
    <property type="entry name" value="Thioredoxin_4"/>
    <property type="match status" value="1"/>
</dbReference>
<evidence type="ECO:0000256" key="10">
    <source>
        <dbReference type="SAM" id="Phobius"/>
    </source>
</evidence>
<evidence type="ECO:0000259" key="11">
    <source>
        <dbReference type="SMART" id="SM00756"/>
    </source>
</evidence>
<keyword evidence="7 10" id="KW-0472">Membrane</keyword>
<dbReference type="SUPFAM" id="SSF52833">
    <property type="entry name" value="Thioredoxin-like"/>
    <property type="match status" value="1"/>
</dbReference>
<dbReference type="InterPro" id="IPR012336">
    <property type="entry name" value="Thioredoxin-like_fold"/>
</dbReference>
<feature type="transmembrane region" description="Helical" evidence="10">
    <location>
        <begin position="155"/>
        <end position="171"/>
    </location>
</feature>
<evidence type="ECO:0000313" key="13">
    <source>
        <dbReference type="Proteomes" id="UP000316921"/>
    </source>
</evidence>
<dbReference type="EMBL" id="CP036287">
    <property type="protein sequence ID" value="QDU65485.1"/>
    <property type="molecule type" value="Genomic_DNA"/>
</dbReference>
<evidence type="ECO:0000256" key="8">
    <source>
        <dbReference type="ARBA" id="ARBA00023157"/>
    </source>
</evidence>
<name>A0A518BES3_9BACT</name>
<keyword evidence="9" id="KW-0676">Redox-active center</keyword>
<keyword evidence="13" id="KW-1185">Reference proteome</keyword>
<feature type="transmembrane region" description="Helical" evidence="10">
    <location>
        <begin position="116"/>
        <end position="134"/>
    </location>
</feature>
<evidence type="ECO:0000256" key="7">
    <source>
        <dbReference type="ARBA" id="ARBA00023136"/>
    </source>
</evidence>
<evidence type="ECO:0000256" key="4">
    <source>
        <dbReference type="ARBA" id="ARBA00022719"/>
    </source>
</evidence>
<keyword evidence="3 10" id="KW-0812">Transmembrane</keyword>
<keyword evidence="8" id="KW-1015">Disulfide bond</keyword>
<gene>
    <name evidence="12" type="ORF">Pla133_05500</name>
</gene>
<sequence length="369" mass="39342">MRIVWTLIILAAAAAGVVASALLLGIDWGYGAAAVEVTCGPAGGCARLAASPWAVFPPRVGPLAGELPRVPVALLGLMHFLIVFVHAALTGRAPWISAVFGLVASGVYLVLSALELPIVCALCLVVHGSNLILFGASFARRRAATEPERTERRSALAIPLALVLALVWIDATRPSTGKLLSIHRGARTAFAEPSRAAQFDGQLVPQALRLAAATEPAHQLVVFSDPHCPACRAFERFLHLRLLPLAEGRLEVSVHLYPLTKLHPAAFEVAKSLEAAALQDAWDAATALVASSPVEAEHDPRAMAEQLGLDVERFLADRSSALVDDRLQRTRLAAAALGVDEVPTVFLDRVRLEPRLHGYLPFWEGALAD</sequence>
<comment type="similarity">
    <text evidence="2">Belongs to the VKOR family.</text>
</comment>